<dbReference type="AlphaFoldDB" id="A0A3N4JN71"/>
<feature type="compositionally biased region" description="Polar residues" evidence="9">
    <location>
        <begin position="36"/>
        <end position="60"/>
    </location>
</feature>
<feature type="transmembrane region" description="Helical" evidence="10">
    <location>
        <begin position="977"/>
        <end position="1000"/>
    </location>
</feature>
<sequence length="1040" mass="114602">MVPSPDGTLTRVPASQVESSDILFASASPHIEENNSHFPNLSSGLPNTSRVSTTVTPQQVSAPSHLPTHPASPSLPPPPSSPSSLQTLRVFVPDAAGPLFGLMKSTNFPLLRTSPALGTGSYGALPIMGNSLEGGSYTGSALFSTSEEEESLHEAEDDSPVEDVKATEETEEHGLLTVEGRGGGPEATRNKPRRKQTDTVGLGLRERGSKNKDNGMIDRSIDANGEHSYDVFSDSDEEEELENEDDPIDNSPYPEVRASVSAKDDPDILINTPRMWTLAMFFSLVGSATNLFFSLRYPSVSITPVIALLLAHPLGKLWDHIFHEDDATGVVESEEGWWGRLSTWLGQGRWNPKEHSCVYIASNVSFGFAFATDVIVEQTHFYHQNPGIIYQILLTLSTQILGYTFAGLTRQWLVYPSAMIWPGTLMSTAMFTTLHGEENKVANGWRISRFKFFLMVFIGGFLWYFVPGLLMPALSYFNVVTWFAPDSVPVANMFGVASGLGMFPLTFDWAQISYVGSPLMTPFWAAANVVAGLVVVMWVVAPILYYGNALYSSYMPILSSAVFDNTGHPYDVSKILTKDFLFDEAAYKNYSRVFMPITYVLSYGLQFAALTALVTHTACWHGKDIWRQWGRVRKGFSSGRAVESAAPPVSGAGYVPIANGNGNLSNGSSSARSGRHGRRRSVLSDREWDELIQREDVHMRLMRQYQEAPTSWYLATFVVMIAVGVFVVEYYPVHLPWYGLLLALAVCGTFFVPIGIVMAITNQQSSLFLICQLICGTLFPGRPVANMVFVTYGYITSTQGLKFAADLKLGHYMKIPPRLLFSVQMAATCVSSLTQIAVLNWMFAYIPRICTPQAMNGFTCPIARVHFNGSILWGVVGPGRFFGKGELYRSLMWAFVVGAFAPVVLFAVYKYAGRGGGSSRRSKGAWLRKVSLPVVFGSLSWIPPATGLNFSSWAIVCFAFNHYLFRRAPAWWGKYTMTLSAALDASLAVGLVVVFFGFVYPGWMGGFSWWGTEVYKRGCDWKACAYLKVPEEGVFGPGRW</sequence>
<evidence type="ECO:0000256" key="3">
    <source>
        <dbReference type="ARBA" id="ARBA00022448"/>
    </source>
</evidence>
<evidence type="ECO:0000256" key="6">
    <source>
        <dbReference type="ARBA" id="ARBA00022927"/>
    </source>
</evidence>
<feature type="transmembrane region" description="Helical" evidence="10">
    <location>
        <begin position="388"/>
        <end position="406"/>
    </location>
</feature>
<feature type="compositionally biased region" description="Basic and acidic residues" evidence="9">
    <location>
        <begin position="204"/>
        <end position="229"/>
    </location>
</feature>
<feature type="transmembrane region" description="Helical" evidence="10">
    <location>
        <begin position="737"/>
        <end position="760"/>
    </location>
</feature>
<keyword evidence="12" id="KW-1185">Reference proteome</keyword>
<dbReference type="PANTHER" id="PTHR22601">
    <property type="entry name" value="ISP4 LIKE PROTEIN"/>
    <property type="match status" value="1"/>
</dbReference>
<dbReference type="EMBL" id="ML120396">
    <property type="protein sequence ID" value="RPA98418.1"/>
    <property type="molecule type" value="Genomic_DNA"/>
</dbReference>
<reference evidence="11 12" key="1">
    <citation type="journal article" date="2018" name="Nat. Ecol. Evol.">
        <title>Pezizomycetes genomes reveal the molecular basis of ectomycorrhizal truffle lifestyle.</title>
        <authorList>
            <person name="Murat C."/>
            <person name="Payen T."/>
            <person name="Noel B."/>
            <person name="Kuo A."/>
            <person name="Morin E."/>
            <person name="Chen J."/>
            <person name="Kohler A."/>
            <person name="Krizsan K."/>
            <person name="Balestrini R."/>
            <person name="Da Silva C."/>
            <person name="Montanini B."/>
            <person name="Hainaut M."/>
            <person name="Levati E."/>
            <person name="Barry K.W."/>
            <person name="Belfiori B."/>
            <person name="Cichocki N."/>
            <person name="Clum A."/>
            <person name="Dockter R.B."/>
            <person name="Fauchery L."/>
            <person name="Guy J."/>
            <person name="Iotti M."/>
            <person name="Le Tacon F."/>
            <person name="Lindquist E.A."/>
            <person name="Lipzen A."/>
            <person name="Malagnac F."/>
            <person name="Mello A."/>
            <person name="Molinier V."/>
            <person name="Miyauchi S."/>
            <person name="Poulain J."/>
            <person name="Riccioni C."/>
            <person name="Rubini A."/>
            <person name="Sitrit Y."/>
            <person name="Splivallo R."/>
            <person name="Traeger S."/>
            <person name="Wang M."/>
            <person name="Zifcakova L."/>
            <person name="Wipf D."/>
            <person name="Zambonelli A."/>
            <person name="Paolocci F."/>
            <person name="Nowrousian M."/>
            <person name="Ottonello S."/>
            <person name="Baldrian P."/>
            <person name="Spatafora J.W."/>
            <person name="Henrissat B."/>
            <person name="Nagy L.G."/>
            <person name="Aury J.M."/>
            <person name="Wincker P."/>
            <person name="Grigoriev I.V."/>
            <person name="Bonfante P."/>
            <person name="Martin F.M."/>
        </authorList>
    </citation>
    <scope>NUCLEOTIDE SEQUENCE [LARGE SCALE GENOMIC DNA]</scope>
    <source>
        <strain evidence="11 12">120613-1</strain>
    </source>
</reference>
<feature type="compositionally biased region" description="Low complexity" evidence="9">
    <location>
        <begin position="61"/>
        <end position="72"/>
    </location>
</feature>
<keyword evidence="7 10" id="KW-1133">Transmembrane helix</keyword>
<comment type="similarity">
    <text evidence="2">Belongs to the oligopeptide OPT transporter family.</text>
</comment>
<evidence type="ECO:0000256" key="9">
    <source>
        <dbReference type="SAM" id="MobiDB-lite"/>
    </source>
</evidence>
<comment type="subcellular location">
    <subcellularLocation>
        <location evidence="1">Membrane</location>
        <topology evidence="1">Multi-pass membrane protein</topology>
    </subcellularLocation>
</comment>
<feature type="transmembrane region" description="Helical" evidence="10">
    <location>
        <begin position="452"/>
        <end position="470"/>
    </location>
</feature>
<keyword evidence="4 10" id="KW-0812">Transmembrane</keyword>
<dbReference type="GO" id="GO:0035673">
    <property type="term" value="F:oligopeptide transmembrane transporter activity"/>
    <property type="evidence" value="ECO:0007669"/>
    <property type="project" value="InterPro"/>
</dbReference>
<evidence type="ECO:0000256" key="1">
    <source>
        <dbReference type="ARBA" id="ARBA00004141"/>
    </source>
</evidence>
<protein>
    <submittedName>
        <fullName evidence="11">OPT-domain-containing protein</fullName>
    </submittedName>
</protein>
<dbReference type="InterPro" id="IPR004813">
    <property type="entry name" value="OPT"/>
</dbReference>
<feature type="compositionally biased region" description="Acidic residues" evidence="9">
    <location>
        <begin position="233"/>
        <end position="248"/>
    </location>
</feature>
<name>A0A3N4JN71_9PEZI</name>
<gene>
    <name evidence="11" type="ORF">L873DRAFT_1808431</name>
</gene>
<feature type="transmembrane region" description="Helical" evidence="10">
    <location>
        <begin position="891"/>
        <end position="913"/>
    </location>
</feature>
<feature type="transmembrane region" description="Helical" evidence="10">
    <location>
        <begin position="712"/>
        <end position="731"/>
    </location>
</feature>
<feature type="transmembrane region" description="Helical" evidence="10">
    <location>
        <begin position="522"/>
        <end position="546"/>
    </location>
</feature>
<dbReference type="OrthoDB" id="9986677at2759"/>
<dbReference type="NCBIfam" id="TIGR00728">
    <property type="entry name" value="OPT_sfam"/>
    <property type="match status" value="2"/>
</dbReference>
<keyword evidence="8 10" id="KW-0472">Membrane</keyword>
<dbReference type="InterPro" id="IPR004648">
    <property type="entry name" value="Oligpept_transpt"/>
</dbReference>
<keyword evidence="6" id="KW-0653">Protein transport</keyword>
<feature type="transmembrane region" description="Helical" evidence="10">
    <location>
        <begin position="819"/>
        <end position="846"/>
    </location>
</feature>
<evidence type="ECO:0000313" key="11">
    <source>
        <dbReference type="EMBL" id="RPA98418.1"/>
    </source>
</evidence>
<keyword evidence="3" id="KW-0813">Transport</keyword>
<keyword evidence="5" id="KW-0571">Peptide transport</keyword>
<evidence type="ECO:0000313" key="12">
    <source>
        <dbReference type="Proteomes" id="UP000276215"/>
    </source>
</evidence>
<evidence type="ECO:0000256" key="5">
    <source>
        <dbReference type="ARBA" id="ARBA00022856"/>
    </source>
</evidence>
<proteinExistence type="inferred from homology"/>
<evidence type="ECO:0000256" key="8">
    <source>
        <dbReference type="ARBA" id="ARBA00023136"/>
    </source>
</evidence>
<accession>A0A3N4JN71</accession>
<feature type="region of interest" description="Disordered" evidence="9">
    <location>
        <begin position="34"/>
        <end position="85"/>
    </location>
</feature>
<dbReference type="Proteomes" id="UP000276215">
    <property type="component" value="Unassembled WGS sequence"/>
</dbReference>
<dbReference type="Pfam" id="PF03169">
    <property type="entry name" value="OPT"/>
    <property type="match status" value="1"/>
</dbReference>
<evidence type="ECO:0000256" key="4">
    <source>
        <dbReference type="ARBA" id="ARBA00022692"/>
    </source>
</evidence>
<feature type="compositionally biased region" description="Basic and acidic residues" evidence="9">
    <location>
        <begin position="162"/>
        <end position="174"/>
    </location>
</feature>
<feature type="transmembrane region" description="Helical" evidence="10">
    <location>
        <begin position="490"/>
        <end position="510"/>
    </location>
</feature>
<evidence type="ECO:0000256" key="2">
    <source>
        <dbReference type="ARBA" id="ARBA00008807"/>
    </source>
</evidence>
<feature type="compositionally biased region" description="Acidic residues" evidence="9">
    <location>
        <begin position="146"/>
        <end position="161"/>
    </location>
</feature>
<dbReference type="GO" id="GO:0015031">
    <property type="term" value="P:protein transport"/>
    <property type="evidence" value="ECO:0007669"/>
    <property type="project" value="UniProtKB-KW"/>
</dbReference>
<evidence type="ECO:0000256" key="10">
    <source>
        <dbReference type="SAM" id="Phobius"/>
    </source>
</evidence>
<feature type="transmembrane region" description="Helical" evidence="10">
    <location>
        <begin position="597"/>
        <end position="619"/>
    </location>
</feature>
<dbReference type="NCBIfam" id="TIGR00727">
    <property type="entry name" value="ISP4_OPT"/>
    <property type="match status" value="1"/>
</dbReference>
<evidence type="ECO:0000256" key="7">
    <source>
        <dbReference type="ARBA" id="ARBA00022989"/>
    </source>
</evidence>
<feature type="region of interest" description="Disordered" evidence="9">
    <location>
        <begin position="144"/>
        <end position="259"/>
    </location>
</feature>
<organism evidence="11 12">
    <name type="scientific">Choiromyces venosus 120613-1</name>
    <dbReference type="NCBI Taxonomy" id="1336337"/>
    <lineage>
        <taxon>Eukaryota</taxon>
        <taxon>Fungi</taxon>
        <taxon>Dikarya</taxon>
        <taxon>Ascomycota</taxon>
        <taxon>Pezizomycotina</taxon>
        <taxon>Pezizomycetes</taxon>
        <taxon>Pezizales</taxon>
        <taxon>Tuberaceae</taxon>
        <taxon>Choiromyces</taxon>
    </lineage>
</organism>
<dbReference type="GO" id="GO:0016020">
    <property type="term" value="C:membrane"/>
    <property type="evidence" value="ECO:0007669"/>
    <property type="project" value="UniProtKB-SubCell"/>
</dbReference>